<evidence type="ECO:0000259" key="3">
    <source>
        <dbReference type="Pfam" id="PF21074"/>
    </source>
</evidence>
<dbReference type="Pfam" id="PF21074">
    <property type="entry name" value="GDH_C"/>
    <property type="match status" value="1"/>
</dbReference>
<dbReference type="Pfam" id="PF21075">
    <property type="entry name" value="GDH_ACT1"/>
    <property type="match status" value="1"/>
</dbReference>
<dbReference type="Pfam" id="PF21079">
    <property type="entry name" value="GDH_HM2"/>
    <property type="match status" value="1"/>
</dbReference>
<evidence type="ECO:0000259" key="2">
    <source>
        <dbReference type="Pfam" id="PF05088"/>
    </source>
</evidence>
<dbReference type="InterPro" id="IPR028971">
    <property type="entry name" value="NAD-GDH_cat"/>
</dbReference>
<accession>A0ABW1L099</accession>
<dbReference type="Pfam" id="PF21078">
    <property type="entry name" value="GDH_HM3"/>
    <property type="match status" value="1"/>
</dbReference>
<dbReference type="InterPro" id="IPR049058">
    <property type="entry name" value="NAD_Glu_DH_HM2"/>
</dbReference>
<dbReference type="PANTHER" id="PTHR43403">
    <property type="entry name" value="NAD-SPECIFIC GLUTAMATE DEHYDROGENASE"/>
    <property type="match status" value="1"/>
</dbReference>
<evidence type="ECO:0000259" key="4">
    <source>
        <dbReference type="Pfam" id="PF21075"/>
    </source>
</evidence>
<dbReference type="SUPFAM" id="SSF51735">
    <property type="entry name" value="NAD(P)-binding Rossmann-fold domains"/>
    <property type="match status" value="1"/>
</dbReference>
<dbReference type="Proteomes" id="UP001596116">
    <property type="component" value="Unassembled WGS sequence"/>
</dbReference>
<proteinExistence type="predicted"/>
<dbReference type="InterPro" id="IPR049056">
    <property type="entry name" value="NAD_Glu_DH_HM3"/>
</dbReference>
<dbReference type="Gene3D" id="3.40.50.720">
    <property type="entry name" value="NAD(P)-binding Rossmann-like Domain"/>
    <property type="match status" value="1"/>
</dbReference>
<feature type="domain" description="NAD-glutamate dehydrogenase ACT2" evidence="5">
    <location>
        <begin position="412"/>
        <end position="501"/>
    </location>
</feature>
<dbReference type="Pfam" id="PF05088">
    <property type="entry name" value="Bac_GDH_CD"/>
    <property type="match status" value="1"/>
</dbReference>
<dbReference type="RefSeq" id="WP_379880874.1">
    <property type="nucleotide sequence ID" value="NZ_JBHPON010000003.1"/>
</dbReference>
<name>A0ABW1L099_9PROT</name>
<dbReference type="Pfam" id="PF21073">
    <property type="entry name" value="GDH_HM1"/>
    <property type="match status" value="1"/>
</dbReference>
<dbReference type="Pfam" id="PF21076">
    <property type="entry name" value="GDH_ACT2"/>
    <property type="match status" value="1"/>
</dbReference>
<dbReference type="InterPro" id="IPR046346">
    <property type="entry name" value="Aminoacid_DH-like_N_sf"/>
</dbReference>
<keyword evidence="8" id="KW-1185">Reference proteome</keyword>
<dbReference type="InterPro" id="IPR049062">
    <property type="entry name" value="NAD_Glu_DH_ACT2"/>
</dbReference>
<evidence type="ECO:0000259" key="6">
    <source>
        <dbReference type="Pfam" id="PF21077"/>
    </source>
</evidence>
<protein>
    <submittedName>
        <fullName evidence="7">NAD-glutamate dehydrogenase</fullName>
    </submittedName>
</protein>
<dbReference type="SUPFAM" id="SSF53223">
    <property type="entry name" value="Aminoacid dehydrogenase-like, N-terminal domain"/>
    <property type="match status" value="1"/>
</dbReference>
<evidence type="ECO:0000256" key="1">
    <source>
        <dbReference type="ARBA" id="ARBA00023002"/>
    </source>
</evidence>
<dbReference type="InterPro" id="IPR049059">
    <property type="entry name" value="NAD_Glu_DH_HM1"/>
</dbReference>
<evidence type="ECO:0000313" key="8">
    <source>
        <dbReference type="Proteomes" id="UP001596116"/>
    </source>
</evidence>
<dbReference type="InterPro" id="IPR036291">
    <property type="entry name" value="NAD(P)-bd_dom_sf"/>
</dbReference>
<dbReference type="EMBL" id="JBHPON010000003">
    <property type="protein sequence ID" value="MFC6037735.1"/>
    <property type="molecule type" value="Genomic_DNA"/>
</dbReference>
<feature type="domain" description="NAD-specific glutamate dehydrogenase C-terminal" evidence="3">
    <location>
        <begin position="1277"/>
        <end position="1622"/>
    </location>
</feature>
<feature type="domain" description="NAD-glutamate dehydrogenase catalytic" evidence="2">
    <location>
        <begin position="736"/>
        <end position="1229"/>
    </location>
</feature>
<evidence type="ECO:0000313" key="7">
    <source>
        <dbReference type="EMBL" id="MFC6037735.1"/>
    </source>
</evidence>
<dbReference type="Pfam" id="PF21077">
    <property type="entry name" value="GDH_ACT3"/>
    <property type="match status" value="1"/>
</dbReference>
<organism evidence="7 8">
    <name type="scientific">Hyphococcus aureus</name>
    <dbReference type="NCBI Taxonomy" id="2666033"/>
    <lineage>
        <taxon>Bacteria</taxon>
        <taxon>Pseudomonadati</taxon>
        <taxon>Pseudomonadota</taxon>
        <taxon>Alphaproteobacteria</taxon>
        <taxon>Parvularculales</taxon>
        <taxon>Parvularculaceae</taxon>
        <taxon>Hyphococcus</taxon>
    </lineage>
</organism>
<evidence type="ECO:0000259" key="5">
    <source>
        <dbReference type="Pfam" id="PF21076"/>
    </source>
</evidence>
<sequence length="1630" mass="181041">MPEGFITDTDSRILEDVVALAEKKKAGDTDENGALTPAFKSYLEQIVLYATGEDKIWTEPQALLNRASAAWKHAQTRKAGESKVSLRIEEGKSWTERRMVLDIVTDDKPFLVDSISAALADHGKPVSFFSNAVVAIARNASGKRDPNATQASFRESMIHIEMDPPVVENELEALHDEIEAVLNDVAIAVEDWEPMRARLGACIAQLERSRLPGVKADEQREAVQFLKWLWDNRFAFLGVRHFDKVGEGDAIQLAVDPGKDLGILRAPDRNVLQSTFQPDGNLSPAVASFLASKEPLLVAKSSTKSLIHRRVYMDYVAVKNFAPDGTAIGEDLFVGLFTAEAYNRPASDIPLVRAKVHAVLENTAFTPGGHNEKALVNILESCPRDELFQVDVETLTEMALGILRLYKRPRVKLFMRRDRFDRFISAMLFVPRDRFNSEIRERAGQLLADTFDGRVLSFTPFFGDAALVRVHYIIGIKPGAPEGPGMAELTWQVRQICRNWNDGLLEAMREANDGSAPTALYAKYEKAFDAGYRERTSPKGTLFDIDALERLDSEPMVVRAYRKPADDDKTVRIKIYKRGAPMTLSTLIPTIENLGLSVLQEASYQVSPFGQKKDCWIHDFATVQSGGQPVALNEVRETFEETILAVLEGRTEDDGFNELVLTAGVNWREAWLLRAAAKHHMQAGFAYSQTYIQEALGNHPSIARLLIAAFHARFNPDGPSSADARIQDVEAADAAIEDALNAVASLDEDRIIRRYRTLFAAITRTNYYQRLADGSIKTYISFKVDSSKVAEIPEPKPYREIFVSGPRVDGVHLRFGPVARGGLRWSDRREDFRTEVLGLVKAQRVKNAVIVPTGSKGGFYPKQLPTGGDRAAIYEEGREAYKVFIRGLLDLTDNIVSGEPKTPPRIVRWDDPDPYLVVAADKGTAAFSDTANAISEEYGFWLGDAFASGGSAGYDHKVMGITARGGWEAVKRHFREMGKDIQTEPFTAAGVGDMSGDVFGNGMLLSQQTKLVAAFDHRDIFLDPDPNPAKSWAERKRLFDLPRSSWQDYDKKLISKGGGVFSRTAKSIPLTPEIKKLLDIADKELPPSELIRAILKAPVELFWLGGIGTYFKAEDEENWRVGDRANDAVRIDASDMRMSVVGEGANLGLTQLARIEYAQNGGRINTDAIDNSAGVDSSDHEVNIKILLSNAIEHGELKREDRNDLLASMTEDVAEHVLRHNYDQTRAITQMETTAPADLDVYARFMTTLEREGRLDRAIEYLPDTERLAYMRQHGLGPTRPDLAVLLAYAKMWLFDELAKSENMDDPLFERELVAYFPDALQQYGRAIVTHQLRREIIATRLSNEIVDTCGVSFVQRAAETSGVDFAVISLAYEAVRRIFNLNDFAASVDALDNQAPASLQTGLYLEASRLLREQTFHLLGDPEARDRLARKGLKSVVDQYESAVAEFKTALPNILPEDAAAALEDRRQAWINDTAPKDIAGDAAAIPALEFAFDIVNLANQTGWSNPGVGGVFFAVGRLFNIDAMREKARREPPADHFDRIAIRQIIEDLTNRQRILTARVIAAAGAEPKGAPAKWTEKVIEKWSATAEDAIALYEESTASLDLAGPVSVGKFSLFIRRLDELSLDTVR</sequence>
<dbReference type="PIRSF" id="PIRSF036761">
    <property type="entry name" value="GDH_Mll4104"/>
    <property type="match status" value="1"/>
</dbReference>
<comment type="caution">
    <text evidence="7">The sequence shown here is derived from an EMBL/GenBank/DDBJ whole genome shotgun (WGS) entry which is preliminary data.</text>
</comment>
<keyword evidence="1" id="KW-0560">Oxidoreductase</keyword>
<gene>
    <name evidence="7" type="ORF">ACFMB1_19435</name>
</gene>
<reference evidence="7 8" key="1">
    <citation type="submission" date="2024-09" db="EMBL/GenBank/DDBJ databases">
        <authorList>
            <person name="Zhang Z.-H."/>
        </authorList>
    </citation>
    <scope>NUCLEOTIDE SEQUENCE [LARGE SCALE GENOMIC DNA]</scope>
    <source>
        <strain evidence="7 8">HHTR114</strain>
    </source>
</reference>
<dbReference type="InterPro" id="IPR007780">
    <property type="entry name" value="NAD_Glu_DH_bac"/>
</dbReference>
<feature type="domain" description="NAD-glutamate dehydrogenase N-terminal ACT1" evidence="4">
    <location>
        <begin position="52"/>
        <end position="178"/>
    </location>
</feature>
<dbReference type="InterPro" id="IPR049064">
    <property type="entry name" value="NAD_Glu_DH_ACT3"/>
</dbReference>
<dbReference type="InterPro" id="IPR024727">
    <property type="entry name" value="NAD_Glu_DH_N_ACT1"/>
</dbReference>
<dbReference type="InterPro" id="IPR048381">
    <property type="entry name" value="GDH_C"/>
</dbReference>
<dbReference type="PANTHER" id="PTHR43403:SF1">
    <property type="entry name" value="NAD-SPECIFIC GLUTAMATE DEHYDROGENASE"/>
    <property type="match status" value="1"/>
</dbReference>
<feature type="domain" description="NAD-glutamate dehydrogenase ACT3" evidence="6">
    <location>
        <begin position="556"/>
        <end position="634"/>
    </location>
</feature>